<protein>
    <recommendedName>
        <fullName evidence="7">Histone-like bacterial DNA-binding protein</fullName>
    </recommendedName>
</protein>
<gene>
    <name evidence="5" type="ORF">LMG23994_05230</name>
</gene>
<dbReference type="Gene3D" id="4.10.520.10">
    <property type="entry name" value="IHF-like DNA-binding proteins"/>
    <property type="match status" value="1"/>
</dbReference>
<proteinExistence type="inferred from homology"/>
<dbReference type="Pfam" id="PF00216">
    <property type="entry name" value="Bac_DNA_binding"/>
    <property type="match status" value="1"/>
</dbReference>
<dbReference type="InterPro" id="IPR010992">
    <property type="entry name" value="IHF-like_DNA-bd_dom_sf"/>
</dbReference>
<comment type="caution">
    <text evidence="5">The sequence shown here is derived from an EMBL/GenBank/DDBJ whole genome shotgun (WGS) entry which is preliminary data.</text>
</comment>
<feature type="region of interest" description="Disordered" evidence="4">
    <location>
        <begin position="1"/>
        <end position="29"/>
    </location>
</feature>
<evidence type="ECO:0000256" key="2">
    <source>
        <dbReference type="ARBA" id="ARBA00023125"/>
    </source>
</evidence>
<dbReference type="SUPFAM" id="SSF47729">
    <property type="entry name" value="IHF-like DNA-binding proteins"/>
    <property type="match status" value="1"/>
</dbReference>
<evidence type="ECO:0000256" key="3">
    <source>
        <dbReference type="RuleBase" id="RU003939"/>
    </source>
</evidence>
<dbReference type="RefSeq" id="WP_224007831.1">
    <property type="nucleotide sequence ID" value="NZ_CAJZAF010000035.1"/>
</dbReference>
<sequence length="145" mass="15313">MATKAKPVAKTATKTAAKKAAAPAKKAAAPAKKAAAAAPVAKPLKDTFNKSSLLAHLIEQTQLEKKTVQTVLAHLENTIVSAIHKKGAGEFTLPGLFKVQAIQVPATKKRFGKNPFTGQDQWFAAKPASVKVKVRPLKKLKDAAV</sequence>
<dbReference type="InterPro" id="IPR000119">
    <property type="entry name" value="Hist_DNA-bd"/>
</dbReference>
<name>A0ABM8XTM3_9BURK</name>
<comment type="similarity">
    <text evidence="1 3">Belongs to the bacterial histone-like protein family.</text>
</comment>
<dbReference type="Proteomes" id="UP000701702">
    <property type="component" value="Unassembled WGS sequence"/>
</dbReference>
<evidence type="ECO:0008006" key="7">
    <source>
        <dbReference type="Google" id="ProtNLM"/>
    </source>
</evidence>
<dbReference type="CDD" id="cd13834">
    <property type="entry name" value="HU_like"/>
    <property type="match status" value="1"/>
</dbReference>
<accession>A0ABM8XTM3</accession>
<reference evidence="5 6" key="1">
    <citation type="submission" date="2021-08" db="EMBL/GenBank/DDBJ databases">
        <authorList>
            <person name="Peeters C."/>
        </authorList>
    </citation>
    <scope>NUCLEOTIDE SEQUENCE [LARGE SCALE GENOMIC DNA]</scope>
    <source>
        <strain evidence="5 6">LMG 23994</strain>
    </source>
</reference>
<evidence type="ECO:0000313" key="5">
    <source>
        <dbReference type="EMBL" id="CAG9183718.1"/>
    </source>
</evidence>
<organism evidence="5 6">
    <name type="scientific">Cupriavidus pinatubonensis</name>
    <dbReference type="NCBI Taxonomy" id="248026"/>
    <lineage>
        <taxon>Bacteria</taxon>
        <taxon>Pseudomonadati</taxon>
        <taxon>Pseudomonadota</taxon>
        <taxon>Betaproteobacteria</taxon>
        <taxon>Burkholderiales</taxon>
        <taxon>Burkholderiaceae</taxon>
        <taxon>Cupriavidus</taxon>
    </lineage>
</organism>
<keyword evidence="2" id="KW-0238">DNA-binding</keyword>
<dbReference type="SMART" id="SM00411">
    <property type="entry name" value="BHL"/>
    <property type="match status" value="1"/>
</dbReference>
<evidence type="ECO:0000313" key="6">
    <source>
        <dbReference type="Proteomes" id="UP000701702"/>
    </source>
</evidence>
<evidence type="ECO:0000256" key="4">
    <source>
        <dbReference type="SAM" id="MobiDB-lite"/>
    </source>
</evidence>
<evidence type="ECO:0000256" key="1">
    <source>
        <dbReference type="ARBA" id="ARBA00010529"/>
    </source>
</evidence>
<keyword evidence="6" id="KW-1185">Reference proteome</keyword>
<dbReference type="EMBL" id="CAJZAF010000035">
    <property type="protein sequence ID" value="CAG9183718.1"/>
    <property type="molecule type" value="Genomic_DNA"/>
</dbReference>